<proteinExistence type="predicted"/>
<evidence type="ECO:0000313" key="1">
    <source>
        <dbReference type="EMBL" id="GAH38074.1"/>
    </source>
</evidence>
<gene>
    <name evidence="1" type="ORF">S03H2_10845</name>
</gene>
<organism evidence="1">
    <name type="scientific">marine sediment metagenome</name>
    <dbReference type="NCBI Taxonomy" id="412755"/>
    <lineage>
        <taxon>unclassified sequences</taxon>
        <taxon>metagenomes</taxon>
        <taxon>ecological metagenomes</taxon>
    </lineage>
</organism>
<dbReference type="AlphaFoldDB" id="X1G935"/>
<name>X1G935_9ZZZZ</name>
<feature type="non-terminal residue" evidence="1">
    <location>
        <position position="1"/>
    </location>
</feature>
<comment type="caution">
    <text evidence="1">The sequence shown here is derived from an EMBL/GenBank/DDBJ whole genome shotgun (WGS) entry which is preliminary data.</text>
</comment>
<dbReference type="EMBL" id="BARU01005553">
    <property type="protein sequence ID" value="GAH38074.1"/>
    <property type="molecule type" value="Genomic_DNA"/>
</dbReference>
<accession>X1G935</accession>
<sequence>DFFTITLPNLLTFEWLSIWWNARLLDINSLIESWTVTLSPFWEGWQEIRESVFEFFTDPLTWLETKFTDWFLGEE</sequence>
<reference evidence="1" key="1">
    <citation type="journal article" date="2014" name="Front. Microbiol.">
        <title>High frequency of phylogenetically diverse reductive dehalogenase-homologous genes in deep subseafloor sedimentary metagenomes.</title>
        <authorList>
            <person name="Kawai M."/>
            <person name="Futagami T."/>
            <person name="Toyoda A."/>
            <person name="Takaki Y."/>
            <person name="Nishi S."/>
            <person name="Hori S."/>
            <person name="Arai W."/>
            <person name="Tsubouchi T."/>
            <person name="Morono Y."/>
            <person name="Uchiyama I."/>
            <person name="Ito T."/>
            <person name="Fujiyama A."/>
            <person name="Inagaki F."/>
            <person name="Takami H."/>
        </authorList>
    </citation>
    <scope>NUCLEOTIDE SEQUENCE</scope>
    <source>
        <strain evidence="1">Expedition CK06-06</strain>
    </source>
</reference>
<protein>
    <submittedName>
        <fullName evidence="1">Uncharacterized protein</fullName>
    </submittedName>
</protein>